<dbReference type="PANTHER" id="PTHR42715">
    <property type="entry name" value="BETA-GLUCOSIDASE"/>
    <property type="match status" value="1"/>
</dbReference>
<dbReference type="InterPro" id="IPR002772">
    <property type="entry name" value="Glyco_hydro_3_C"/>
</dbReference>
<evidence type="ECO:0000256" key="3">
    <source>
        <dbReference type="SAM" id="SignalP"/>
    </source>
</evidence>
<dbReference type="SUPFAM" id="SSF51445">
    <property type="entry name" value="(Trans)glycosidases"/>
    <property type="match status" value="1"/>
</dbReference>
<reference evidence="5" key="2">
    <citation type="submission" date="2020-09" db="EMBL/GenBank/DDBJ databases">
        <authorList>
            <person name="Sun Q."/>
            <person name="Zhou Y."/>
        </authorList>
    </citation>
    <scope>NUCLEOTIDE SEQUENCE</scope>
    <source>
        <strain evidence="5">CGMCC 1.15447</strain>
    </source>
</reference>
<keyword evidence="3" id="KW-0732">Signal</keyword>
<evidence type="ECO:0000313" key="6">
    <source>
        <dbReference type="Proteomes" id="UP000648801"/>
    </source>
</evidence>
<feature type="signal peptide" evidence="3">
    <location>
        <begin position="1"/>
        <end position="31"/>
    </location>
</feature>
<dbReference type="Pfam" id="PF00933">
    <property type="entry name" value="Glyco_hydro_3"/>
    <property type="match status" value="1"/>
</dbReference>
<name>A0A916S0H3_9BACT</name>
<keyword evidence="2" id="KW-0378">Hydrolase</keyword>
<dbReference type="InterPro" id="IPR050288">
    <property type="entry name" value="Cellulose_deg_GH3"/>
</dbReference>
<evidence type="ECO:0000256" key="1">
    <source>
        <dbReference type="ARBA" id="ARBA00005336"/>
    </source>
</evidence>
<sequence>MLHMLPRPLRTKTSLAALLCAAAFTTSAALAQAPQPDSDAIHARVNAIIQKMTLEQKLEYIGGTGFAVRAMPSLGLPALEMSDGPFGVRSNVGLPSTTYGIGIGLAASWNRDLAYKAGEGIGRDARARGIHFMLGPGIDIYRSPRNGRNFEYFGEDPYLTGEIATGYIKGMQSEGVSATVKHYMGNNNEYLRHDSDSIIDERTMREIYLPGFEAAVRKGDVGSIMDSYNLINGTHATQNGYLNTDIARKDWGFKGVMMSDWGSTYDGVGAANGGLDIEMPTGAFMNPKNLLPAVQSGKVKESTIDEKVFHILDTAARFGWLDRTQMDNSISLNDAQNDAVALETAQEGLVLLKNEGSLLPLNKSQIKSILVVGPDAYPGVPVGGGSAGVKPFHAVSPLEGLTAYLGSGATVYYDRGLPTLNELARDTDFVVDQAGSKAGLKLETFADNELTGTSTDSVVQHIDNAPRNDGDNPVASHGVSHRWSGYYVAAHDGEYVIAMQGSGEGNSSRAYLDGKLIFDNWKLTRALQPDLTVHLTAGPHKVVVEDAHSNRWGGRTRFGIADASRIVTARAKELAAKVDAVVIAAGFDAESESEGSDRTFDLPFGQDQLIREMSALNKKTIVSVTSGGNVDSESWRDHVPVYIENWYAGQDGGTALAQVLFGDVNPSGHLPATFERRAEDNPTYNSYYPEAGTNRVVYKEGIFVGYRGYQHDHVEPLYPFGFGLSYTTFKFSNLSVQPDGTGATVSFDVTNTGSRAGKEVAQVYVSDSHAKIARPEEELKGFDKVALDPGQTKHVSVRLDGRAFAYYDTAAKGWKIDPGSFRIGVGDSSAAIDLKGSVDISKEAAASATF</sequence>
<dbReference type="InterPro" id="IPR011658">
    <property type="entry name" value="PA14_dom"/>
</dbReference>
<gene>
    <name evidence="5" type="ORF">GCM10011507_29170</name>
</gene>
<dbReference type="Gene3D" id="3.40.50.1700">
    <property type="entry name" value="Glycoside hydrolase family 3 C-terminal domain"/>
    <property type="match status" value="1"/>
</dbReference>
<dbReference type="Gene3D" id="3.20.20.300">
    <property type="entry name" value="Glycoside hydrolase, family 3, N-terminal domain"/>
    <property type="match status" value="1"/>
</dbReference>
<dbReference type="PROSITE" id="PS51820">
    <property type="entry name" value="PA14"/>
    <property type="match status" value="1"/>
</dbReference>
<dbReference type="Pfam" id="PF14310">
    <property type="entry name" value="Fn3-like"/>
    <property type="match status" value="1"/>
</dbReference>
<organism evidence="5 6">
    <name type="scientific">Edaphobacter acidisoli</name>
    <dbReference type="NCBI Taxonomy" id="2040573"/>
    <lineage>
        <taxon>Bacteria</taxon>
        <taxon>Pseudomonadati</taxon>
        <taxon>Acidobacteriota</taxon>
        <taxon>Terriglobia</taxon>
        <taxon>Terriglobales</taxon>
        <taxon>Acidobacteriaceae</taxon>
        <taxon>Edaphobacter</taxon>
    </lineage>
</organism>
<protein>
    <submittedName>
        <fullName evidence="5">Beta-glucosidase</fullName>
    </submittedName>
</protein>
<dbReference type="GO" id="GO:0005975">
    <property type="term" value="P:carbohydrate metabolic process"/>
    <property type="evidence" value="ECO:0007669"/>
    <property type="project" value="InterPro"/>
</dbReference>
<dbReference type="InterPro" id="IPR017853">
    <property type="entry name" value="GH"/>
</dbReference>
<feature type="domain" description="PA14" evidence="4">
    <location>
        <begin position="435"/>
        <end position="576"/>
    </location>
</feature>
<proteinExistence type="inferred from homology"/>
<dbReference type="SMART" id="SM00758">
    <property type="entry name" value="PA14"/>
    <property type="match status" value="1"/>
</dbReference>
<dbReference type="SUPFAM" id="SSF52279">
    <property type="entry name" value="Beta-D-glucan exohydrolase, C-terminal domain"/>
    <property type="match status" value="1"/>
</dbReference>
<dbReference type="PANTHER" id="PTHR42715:SF10">
    <property type="entry name" value="BETA-GLUCOSIDASE"/>
    <property type="match status" value="1"/>
</dbReference>
<dbReference type="FunFam" id="2.60.40.10:FF:000495">
    <property type="entry name" value="Periplasmic beta-glucosidase"/>
    <property type="match status" value="1"/>
</dbReference>
<dbReference type="InterPro" id="IPR026891">
    <property type="entry name" value="Fn3-like"/>
</dbReference>
<keyword evidence="6" id="KW-1185">Reference proteome</keyword>
<comment type="caution">
    <text evidence="5">The sequence shown here is derived from an EMBL/GenBank/DDBJ whole genome shotgun (WGS) entry which is preliminary data.</text>
</comment>
<dbReference type="EMBL" id="BMJB01000002">
    <property type="protein sequence ID" value="GGA75963.1"/>
    <property type="molecule type" value="Genomic_DNA"/>
</dbReference>
<dbReference type="Gene3D" id="2.60.40.10">
    <property type="entry name" value="Immunoglobulins"/>
    <property type="match status" value="1"/>
</dbReference>
<evidence type="ECO:0000259" key="4">
    <source>
        <dbReference type="PROSITE" id="PS51820"/>
    </source>
</evidence>
<evidence type="ECO:0000313" key="5">
    <source>
        <dbReference type="EMBL" id="GGA75963.1"/>
    </source>
</evidence>
<evidence type="ECO:0000256" key="2">
    <source>
        <dbReference type="ARBA" id="ARBA00022801"/>
    </source>
</evidence>
<dbReference type="Pfam" id="PF07691">
    <property type="entry name" value="PA14"/>
    <property type="match status" value="1"/>
</dbReference>
<comment type="similarity">
    <text evidence="1">Belongs to the glycosyl hydrolase 3 family.</text>
</comment>
<dbReference type="InterPro" id="IPR036881">
    <property type="entry name" value="Glyco_hydro_3_C_sf"/>
</dbReference>
<feature type="chain" id="PRO_5037769395" evidence="3">
    <location>
        <begin position="32"/>
        <end position="850"/>
    </location>
</feature>
<accession>A0A916S0H3</accession>
<dbReference type="Pfam" id="PF01915">
    <property type="entry name" value="Glyco_hydro_3_C"/>
    <property type="match status" value="1"/>
</dbReference>
<dbReference type="InterPro" id="IPR036962">
    <property type="entry name" value="Glyco_hydro_3_N_sf"/>
</dbReference>
<dbReference type="InterPro" id="IPR001764">
    <property type="entry name" value="Glyco_hydro_3_N"/>
</dbReference>
<dbReference type="InterPro" id="IPR037524">
    <property type="entry name" value="PA14/GLEYA"/>
</dbReference>
<dbReference type="Proteomes" id="UP000648801">
    <property type="component" value="Unassembled WGS sequence"/>
</dbReference>
<reference evidence="5" key="1">
    <citation type="journal article" date="2014" name="Int. J. Syst. Evol. Microbiol.">
        <title>Complete genome sequence of Corynebacterium casei LMG S-19264T (=DSM 44701T), isolated from a smear-ripened cheese.</title>
        <authorList>
            <consortium name="US DOE Joint Genome Institute (JGI-PGF)"/>
            <person name="Walter F."/>
            <person name="Albersmeier A."/>
            <person name="Kalinowski J."/>
            <person name="Ruckert C."/>
        </authorList>
    </citation>
    <scope>NUCLEOTIDE SEQUENCE</scope>
    <source>
        <strain evidence="5">CGMCC 1.15447</strain>
    </source>
</reference>
<dbReference type="AlphaFoldDB" id="A0A916S0H3"/>
<dbReference type="PRINTS" id="PR00133">
    <property type="entry name" value="GLHYDRLASE3"/>
</dbReference>
<dbReference type="Gene3D" id="2.60.120.260">
    <property type="entry name" value="Galactose-binding domain-like"/>
    <property type="match status" value="1"/>
</dbReference>
<dbReference type="SMART" id="SM01217">
    <property type="entry name" value="Fn3_like"/>
    <property type="match status" value="1"/>
</dbReference>
<dbReference type="GO" id="GO:0008422">
    <property type="term" value="F:beta-glucosidase activity"/>
    <property type="evidence" value="ECO:0007669"/>
    <property type="project" value="UniProtKB-ARBA"/>
</dbReference>
<dbReference type="InterPro" id="IPR013783">
    <property type="entry name" value="Ig-like_fold"/>
</dbReference>